<dbReference type="AlphaFoldDB" id="A0A1J8PLK6"/>
<evidence type="ECO:0000313" key="1">
    <source>
        <dbReference type="EMBL" id="OJA08699.1"/>
    </source>
</evidence>
<dbReference type="Proteomes" id="UP000183567">
    <property type="component" value="Unassembled WGS sequence"/>
</dbReference>
<dbReference type="OrthoDB" id="2692579at2759"/>
<organism evidence="1 2">
    <name type="scientific">Rhizopogon vesiculosus</name>
    <dbReference type="NCBI Taxonomy" id="180088"/>
    <lineage>
        <taxon>Eukaryota</taxon>
        <taxon>Fungi</taxon>
        <taxon>Dikarya</taxon>
        <taxon>Basidiomycota</taxon>
        <taxon>Agaricomycotina</taxon>
        <taxon>Agaricomycetes</taxon>
        <taxon>Agaricomycetidae</taxon>
        <taxon>Boletales</taxon>
        <taxon>Suillineae</taxon>
        <taxon>Rhizopogonaceae</taxon>
        <taxon>Rhizopogon</taxon>
    </lineage>
</organism>
<dbReference type="EMBL" id="LVVM01006230">
    <property type="protein sequence ID" value="OJA08699.1"/>
    <property type="molecule type" value="Genomic_DNA"/>
</dbReference>
<evidence type="ECO:0000313" key="2">
    <source>
        <dbReference type="Proteomes" id="UP000183567"/>
    </source>
</evidence>
<comment type="caution">
    <text evidence="1">The sequence shown here is derived from an EMBL/GenBank/DDBJ whole genome shotgun (WGS) entry which is preliminary data.</text>
</comment>
<proteinExistence type="predicted"/>
<name>A0A1J8PLK6_9AGAM</name>
<keyword evidence="2" id="KW-1185">Reference proteome</keyword>
<gene>
    <name evidence="1" type="ORF">AZE42_11899</name>
</gene>
<sequence>MSAVHRRPVKKLLLGGLDVDMCIALEQLANVMAKAYQNPIRLKIDMVRYNESLDKFESGHNEKCEASLLQKFPPEHNILLTDPAIILDSSGRIIVWYLPGAISSMIMHDMHQATHSMTDLLKRSITTGKTTLWRTNRSNFHPSIDGQVTPGCINISPAWFQQGQEKHGFPNLDPDGFSPEVSAALKGIAGHKITGLLQRSGVLVSAALWIMHPDLYWAGMETQVRLGEWASKYEMNDMYDHLKCWTSVFNVLAVICNRLTPPHRDLKCWPEAFDLMTTA</sequence>
<protein>
    <submittedName>
        <fullName evidence="1">Uncharacterized protein</fullName>
    </submittedName>
</protein>
<accession>A0A1J8PLK6</accession>
<dbReference type="STRING" id="180088.A0A1J8PLK6"/>
<reference evidence="1 2" key="1">
    <citation type="submission" date="2016-03" db="EMBL/GenBank/DDBJ databases">
        <title>Comparative genomics of the ectomycorrhizal sister species Rhizopogon vinicolor and Rhizopogon vesiculosus (Basidiomycota: Boletales) reveals a divergence of the mating type B locus.</title>
        <authorList>
            <person name="Mujic A.B."/>
            <person name="Kuo A."/>
            <person name="Tritt A."/>
            <person name="Lipzen A."/>
            <person name="Chen C."/>
            <person name="Johnson J."/>
            <person name="Sharma A."/>
            <person name="Barry K."/>
            <person name="Grigoriev I.V."/>
            <person name="Spatafora J.W."/>
        </authorList>
    </citation>
    <scope>NUCLEOTIDE SEQUENCE [LARGE SCALE GENOMIC DNA]</scope>
    <source>
        <strain evidence="1 2">AM-OR11-056</strain>
    </source>
</reference>
<feature type="non-terminal residue" evidence="1">
    <location>
        <position position="279"/>
    </location>
</feature>